<dbReference type="EMBL" id="LXQC01000001">
    <property type="protein sequence ID" value="TFE73408.1"/>
    <property type="molecule type" value="Genomic_DNA"/>
</dbReference>
<evidence type="ECO:0000256" key="1">
    <source>
        <dbReference type="ARBA" id="ARBA00004651"/>
    </source>
</evidence>
<evidence type="ECO:0000313" key="9">
    <source>
        <dbReference type="EMBL" id="TFE73408.1"/>
    </source>
</evidence>
<dbReference type="Pfam" id="PF00528">
    <property type="entry name" value="BPD_transp_1"/>
    <property type="match status" value="1"/>
</dbReference>
<evidence type="ECO:0000256" key="6">
    <source>
        <dbReference type="ARBA" id="ARBA00023136"/>
    </source>
</evidence>
<dbReference type="CDD" id="cd06261">
    <property type="entry name" value="TM_PBP2"/>
    <property type="match status" value="1"/>
</dbReference>
<proteinExistence type="inferred from homology"/>
<name>A0A4Y8PHM5_9BACT</name>
<comment type="caution">
    <text evidence="9">The sequence shown here is derived from an EMBL/GenBank/DDBJ whole genome shotgun (WGS) entry which is preliminary data.</text>
</comment>
<dbReference type="GO" id="GO:0055085">
    <property type="term" value="P:transmembrane transport"/>
    <property type="evidence" value="ECO:0007669"/>
    <property type="project" value="InterPro"/>
</dbReference>
<dbReference type="AlphaFoldDB" id="A0A4Y8PHM5"/>
<dbReference type="Gene3D" id="1.10.3720.10">
    <property type="entry name" value="MetI-like"/>
    <property type="match status" value="1"/>
</dbReference>
<dbReference type="PANTHER" id="PTHR30465">
    <property type="entry name" value="INNER MEMBRANE ABC TRANSPORTER"/>
    <property type="match status" value="1"/>
</dbReference>
<dbReference type="GO" id="GO:0005886">
    <property type="term" value="C:plasma membrane"/>
    <property type="evidence" value="ECO:0007669"/>
    <property type="project" value="UniProtKB-SubCell"/>
</dbReference>
<dbReference type="Pfam" id="PF19300">
    <property type="entry name" value="BPD_transp_1_N"/>
    <property type="match status" value="1"/>
</dbReference>
<evidence type="ECO:0000256" key="5">
    <source>
        <dbReference type="ARBA" id="ARBA00022989"/>
    </source>
</evidence>
<dbReference type="RefSeq" id="WP_134438907.1">
    <property type="nucleotide sequence ID" value="NZ_LXQC01000001.1"/>
</dbReference>
<keyword evidence="2 7" id="KW-0813">Transport</keyword>
<protein>
    <submittedName>
        <fullName evidence="9">ABC transporter substrate-binding protein</fullName>
    </submittedName>
</protein>
<evidence type="ECO:0000259" key="8">
    <source>
        <dbReference type="PROSITE" id="PS50928"/>
    </source>
</evidence>
<keyword evidence="3" id="KW-1003">Cell membrane</keyword>
<evidence type="ECO:0000313" key="10">
    <source>
        <dbReference type="Proteomes" id="UP000297713"/>
    </source>
</evidence>
<dbReference type="InterPro" id="IPR045621">
    <property type="entry name" value="BPD_transp_1_N"/>
</dbReference>
<dbReference type="InterPro" id="IPR035906">
    <property type="entry name" value="MetI-like_sf"/>
</dbReference>
<sequence length="323" mass="36325">MIAFIIRRLLALIPLLLGVTFMVFFLMSLTQTNYLTPLKAERDISPEMIAALEKKFGLDKPWYERYFLWLTNVLHGDFGYSWTYKMSVIELLLQRVQATLLLNLSSLAIAWCIALPLGVLAAIYKDSFIDRLSSFFAYISISFPEFFLALLAVYFAARTGWFPIGGLTSIEYPFLSPLDKAIDIVYHLILPTFVLSVGGIANMMKIMRGSFLDAIRAEYVLTARAKGLPESLVMFRHVFRNAVNPLISTFGYVIAGLLSGSLLVENIMNYPGIGQLIYSALMKQDQFVVLGSVVFSCILLVVGNLVADILLAWVDPRVVHHER</sequence>
<feature type="transmembrane region" description="Helical" evidence="7">
    <location>
        <begin position="246"/>
        <end position="267"/>
    </location>
</feature>
<comment type="similarity">
    <text evidence="7">Belongs to the binding-protein-dependent transport system permease family.</text>
</comment>
<evidence type="ECO:0000256" key="3">
    <source>
        <dbReference type="ARBA" id="ARBA00022475"/>
    </source>
</evidence>
<accession>A0A4Y8PHM5</accession>
<evidence type="ECO:0000256" key="7">
    <source>
        <dbReference type="RuleBase" id="RU363032"/>
    </source>
</evidence>
<evidence type="ECO:0000256" key="2">
    <source>
        <dbReference type="ARBA" id="ARBA00022448"/>
    </source>
</evidence>
<feature type="transmembrane region" description="Helical" evidence="7">
    <location>
        <begin position="184"/>
        <end position="204"/>
    </location>
</feature>
<gene>
    <name evidence="9" type="ORF">A7Q10_00145</name>
</gene>
<keyword evidence="4 7" id="KW-0812">Transmembrane</keyword>
<evidence type="ECO:0000256" key="4">
    <source>
        <dbReference type="ARBA" id="ARBA00022692"/>
    </source>
</evidence>
<dbReference type="PANTHER" id="PTHR30465:SF0">
    <property type="entry name" value="OLIGOPEPTIDE TRANSPORT SYSTEM PERMEASE PROTEIN APPB"/>
    <property type="match status" value="1"/>
</dbReference>
<keyword evidence="6 7" id="KW-0472">Membrane</keyword>
<dbReference type="OrthoDB" id="9773683at2"/>
<dbReference type="Proteomes" id="UP000297713">
    <property type="component" value="Unassembled WGS sequence"/>
</dbReference>
<feature type="transmembrane region" description="Helical" evidence="7">
    <location>
        <begin position="287"/>
        <end position="314"/>
    </location>
</feature>
<feature type="transmembrane region" description="Helical" evidence="7">
    <location>
        <begin position="9"/>
        <end position="29"/>
    </location>
</feature>
<dbReference type="PROSITE" id="PS50928">
    <property type="entry name" value="ABC_TM1"/>
    <property type="match status" value="1"/>
</dbReference>
<comment type="subcellular location">
    <subcellularLocation>
        <location evidence="1 7">Cell membrane</location>
        <topology evidence="1 7">Multi-pass membrane protein</topology>
    </subcellularLocation>
</comment>
<organism evidence="9 10">
    <name type="scientific">Methylacidiphilum caldifontis</name>
    <dbReference type="NCBI Taxonomy" id="2795386"/>
    <lineage>
        <taxon>Bacteria</taxon>
        <taxon>Pseudomonadati</taxon>
        <taxon>Verrucomicrobiota</taxon>
        <taxon>Methylacidiphilae</taxon>
        <taxon>Methylacidiphilales</taxon>
        <taxon>Methylacidiphilaceae</taxon>
        <taxon>Methylacidiphilum (ex Ratnadevi et al. 2023)</taxon>
    </lineage>
</organism>
<reference evidence="9 10" key="1">
    <citation type="submission" date="2016-05" db="EMBL/GenBank/DDBJ databases">
        <title>Diversity and Homogeneity among Thermoacidophilic Verrucomicrobia Methanotrophs Linked with Geographical Origin.</title>
        <authorList>
            <person name="Erikstad H.-A."/>
            <person name="Smestad N.B."/>
            <person name="Ceballos R.M."/>
            <person name="Birkeland N.-K."/>
        </authorList>
    </citation>
    <scope>NUCLEOTIDE SEQUENCE [LARGE SCALE GENOMIC DNA]</scope>
    <source>
        <strain evidence="9 10">Phi</strain>
    </source>
</reference>
<feature type="transmembrane region" description="Helical" evidence="7">
    <location>
        <begin position="100"/>
        <end position="123"/>
    </location>
</feature>
<keyword evidence="10" id="KW-1185">Reference proteome</keyword>
<dbReference type="SUPFAM" id="SSF161098">
    <property type="entry name" value="MetI-like"/>
    <property type="match status" value="1"/>
</dbReference>
<feature type="domain" description="ABC transmembrane type-1" evidence="8">
    <location>
        <begin position="96"/>
        <end position="311"/>
    </location>
</feature>
<keyword evidence="5 7" id="KW-1133">Transmembrane helix</keyword>
<feature type="transmembrane region" description="Helical" evidence="7">
    <location>
        <begin position="135"/>
        <end position="157"/>
    </location>
</feature>
<dbReference type="InterPro" id="IPR000515">
    <property type="entry name" value="MetI-like"/>
</dbReference>